<name>A0A1B4YA20_MYCUL</name>
<evidence type="ECO:0000256" key="1">
    <source>
        <dbReference type="SAM" id="MobiDB-lite"/>
    </source>
</evidence>
<accession>A0A1B4YA20</accession>
<keyword evidence="2" id="KW-0614">Plasmid</keyword>
<dbReference type="GeneID" id="93439873"/>
<feature type="region of interest" description="Disordered" evidence="1">
    <location>
        <begin position="55"/>
        <end position="74"/>
    </location>
</feature>
<evidence type="ECO:0000313" key="3">
    <source>
        <dbReference type="Proteomes" id="UP000218067"/>
    </source>
</evidence>
<sequence length="74" mass="8371">MDEYMDLGDIADEWGVEPGTVRRYHHDGRLPEADAVIGLNARRRKYGWLPDTIAQAQRPGQGARTDLHKPTELS</sequence>
<dbReference type="RefSeq" id="WP_012552856.1">
    <property type="nucleotide sequence ID" value="NZ_AP017625.1"/>
</dbReference>
<feature type="compositionally biased region" description="Basic and acidic residues" evidence="1">
    <location>
        <begin position="65"/>
        <end position="74"/>
    </location>
</feature>
<dbReference type="AlphaFoldDB" id="A0A1B4YA20"/>
<evidence type="ECO:0000313" key="2">
    <source>
        <dbReference type="EMBL" id="BAV43910.1"/>
    </source>
</evidence>
<reference evidence="2 3" key="1">
    <citation type="submission" date="2016-08" db="EMBL/GenBank/DDBJ databases">
        <title>Complete genome sequence of Mycobacterium shinshuense, a subspecies of M. ulcerans.</title>
        <authorList>
            <person name="Yoshida M."/>
            <person name="Ogura Y."/>
            <person name="Hayashi T."/>
            <person name="Hoshino Y."/>
        </authorList>
    </citation>
    <scope>NUCLEOTIDE SEQUENCE [LARGE SCALE GENOMIC DNA]</scope>
    <source>
        <strain evidence="3">ATCC 33728</strain>
        <plasmid evidence="3">Plasmid pshtp dna</plasmid>
    </source>
</reference>
<protein>
    <submittedName>
        <fullName evidence="2">Uncharacterized protein</fullName>
    </submittedName>
</protein>
<dbReference type="Proteomes" id="UP000218067">
    <property type="component" value="Plasmid pShTP"/>
</dbReference>
<geneLocation type="plasmid" evidence="3">
    <name>pshtp dna</name>
</geneLocation>
<dbReference type="EMBL" id="AP017625">
    <property type="protein sequence ID" value="BAV43910.1"/>
    <property type="molecule type" value="Genomic_DNA"/>
</dbReference>
<gene>
    <name evidence="2" type="ORF">SHTP_p018</name>
</gene>
<proteinExistence type="predicted"/>
<organism evidence="2 3">
    <name type="scientific">Mycobacterium ulcerans subsp. shinshuense</name>
    <dbReference type="NCBI Taxonomy" id="1124626"/>
    <lineage>
        <taxon>Bacteria</taxon>
        <taxon>Bacillati</taxon>
        <taxon>Actinomycetota</taxon>
        <taxon>Actinomycetes</taxon>
        <taxon>Mycobacteriales</taxon>
        <taxon>Mycobacteriaceae</taxon>
        <taxon>Mycobacterium</taxon>
        <taxon>Mycobacterium ulcerans group</taxon>
    </lineage>
</organism>